<gene>
    <name evidence="2" type="ORF">BOX15_Mlig028677g1</name>
</gene>
<feature type="repeat" description="ANK" evidence="1">
    <location>
        <begin position="29"/>
        <end position="61"/>
    </location>
</feature>
<dbReference type="AlphaFoldDB" id="A0A267GNM1"/>
<dbReference type="Gene3D" id="1.25.40.20">
    <property type="entry name" value="Ankyrin repeat-containing domain"/>
    <property type="match status" value="1"/>
</dbReference>
<reference evidence="2 3" key="1">
    <citation type="submission" date="2017-06" db="EMBL/GenBank/DDBJ databases">
        <title>A platform for efficient transgenesis in Macrostomum lignano, a flatworm model organism for stem cell research.</title>
        <authorList>
            <person name="Berezikov E."/>
        </authorList>
    </citation>
    <scope>NUCLEOTIDE SEQUENCE [LARGE SCALE GENOMIC DNA]</scope>
    <source>
        <strain evidence="2">DV1</strain>
        <tissue evidence="2">Whole organism</tissue>
    </source>
</reference>
<keyword evidence="1" id="KW-0040">ANK repeat</keyword>
<dbReference type="PROSITE" id="PS50088">
    <property type="entry name" value="ANK_REPEAT"/>
    <property type="match status" value="1"/>
</dbReference>
<name>A0A267GNM1_9PLAT</name>
<dbReference type="Pfam" id="PF13637">
    <property type="entry name" value="Ank_4"/>
    <property type="match status" value="1"/>
</dbReference>
<protein>
    <submittedName>
        <fullName evidence="2">Uncharacterized protein</fullName>
    </submittedName>
</protein>
<dbReference type="OrthoDB" id="194358at2759"/>
<evidence type="ECO:0000313" key="3">
    <source>
        <dbReference type="Proteomes" id="UP000215902"/>
    </source>
</evidence>
<dbReference type="EMBL" id="NIVC01000224">
    <property type="protein sequence ID" value="PAA87631.1"/>
    <property type="molecule type" value="Genomic_DNA"/>
</dbReference>
<dbReference type="PROSITE" id="PS50297">
    <property type="entry name" value="ANK_REP_REGION"/>
    <property type="match status" value="1"/>
</dbReference>
<keyword evidence="3" id="KW-1185">Reference proteome</keyword>
<dbReference type="InterPro" id="IPR036770">
    <property type="entry name" value="Ankyrin_rpt-contain_sf"/>
</dbReference>
<dbReference type="InterPro" id="IPR002110">
    <property type="entry name" value="Ankyrin_rpt"/>
</dbReference>
<dbReference type="Proteomes" id="UP000215902">
    <property type="component" value="Unassembled WGS sequence"/>
</dbReference>
<accession>A0A267GNM1</accession>
<sequence>MAVPQFNVKLLNLLTDRLGVDIDAIDPADGETWLTRATTGGHLGLVQFLLSAGASPDKRNAAGDSAETLAARDIKMSCSLCSSWSCSTLPRRSFGRHPRQARHRPV</sequence>
<proteinExistence type="predicted"/>
<evidence type="ECO:0000256" key="1">
    <source>
        <dbReference type="PROSITE-ProRule" id="PRU00023"/>
    </source>
</evidence>
<comment type="caution">
    <text evidence="2">The sequence shown here is derived from an EMBL/GenBank/DDBJ whole genome shotgun (WGS) entry which is preliminary data.</text>
</comment>
<organism evidence="2 3">
    <name type="scientific">Macrostomum lignano</name>
    <dbReference type="NCBI Taxonomy" id="282301"/>
    <lineage>
        <taxon>Eukaryota</taxon>
        <taxon>Metazoa</taxon>
        <taxon>Spiralia</taxon>
        <taxon>Lophotrochozoa</taxon>
        <taxon>Platyhelminthes</taxon>
        <taxon>Rhabditophora</taxon>
        <taxon>Macrostomorpha</taxon>
        <taxon>Macrostomida</taxon>
        <taxon>Macrostomidae</taxon>
        <taxon>Macrostomum</taxon>
    </lineage>
</organism>
<dbReference type="SUPFAM" id="SSF48403">
    <property type="entry name" value="Ankyrin repeat"/>
    <property type="match status" value="1"/>
</dbReference>
<evidence type="ECO:0000313" key="2">
    <source>
        <dbReference type="EMBL" id="PAA87631.1"/>
    </source>
</evidence>